<evidence type="ECO:0000313" key="3">
    <source>
        <dbReference type="Proteomes" id="UP000248014"/>
    </source>
</evidence>
<dbReference type="RefSeq" id="WP_146215304.1">
    <property type="nucleotide sequence ID" value="NZ_QJJM01000005.1"/>
</dbReference>
<dbReference type="EMBL" id="QJJM01000005">
    <property type="protein sequence ID" value="PXW76247.1"/>
    <property type="molecule type" value="Genomic_DNA"/>
</dbReference>
<dbReference type="AlphaFoldDB" id="A0A2V3V3K1"/>
<reference evidence="2 3" key="1">
    <citation type="submission" date="2018-05" db="EMBL/GenBank/DDBJ databases">
        <title>Genomic Encyclopedia of Type Strains, Phase IV (KMG-IV): sequencing the most valuable type-strain genomes for metagenomic binning, comparative biology and taxonomic classification.</title>
        <authorList>
            <person name="Goeker M."/>
        </authorList>
    </citation>
    <scope>NUCLEOTIDE SEQUENCE [LARGE SCALE GENOMIC DNA]</scope>
    <source>
        <strain evidence="2 3">DSM 3183</strain>
    </source>
</reference>
<organism evidence="2 3">
    <name type="scientific">Blastomonas natatoria</name>
    <dbReference type="NCBI Taxonomy" id="34015"/>
    <lineage>
        <taxon>Bacteria</taxon>
        <taxon>Pseudomonadati</taxon>
        <taxon>Pseudomonadota</taxon>
        <taxon>Alphaproteobacteria</taxon>
        <taxon>Sphingomonadales</taxon>
        <taxon>Sphingomonadaceae</taxon>
        <taxon>Blastomonas</taxon>
    </lineage>
</organism>
<evidence type="ECO:0000313" key="2">
    <source>
        <dbReference type="EMBL" id="PXW76247.1"/>
    </source>
</evidence>
<feature type="domain" description="DUF1330" evidence="1">
    <location>
        <begin position="34"/>
        <end position="114"/>
    </location>
</feature>
<dbReference type="SUPFAM" id="SSF54909">
    <property type="entry name" value="Dimeric alpha+beta barrel"/>
    <property type="match status" value="1"/>
</dbReference>
<accession>A0A2V3V3K1</accession>
<dbReference type="Gene3D" id="3.30.70.100">
    <property type="match status" value="1"/>
</dbReference>
<dbReference type="InterPro" id="IPR010753">
    <property type="entry name" value="DUF1330"/>
</dbReference>
<sequence length="155" mass="16590">MITPLLMMAAASDGTSTTAPACDAPVVMVVAGPTHDRERMAAYGKAIADSKLYEKLGGYYINIPRPLATFEGTPPAGYTVLMIRFPCLANAQAFWNSKEYQEKIKPLRLGPSAGDYVVTVYPEAPLRADMLGKVGDNGYTATFDASAIEQVAPKP</sequence>
<name>A0A2V3V3K1_9SPHN</name>
<dbReference type="Pfam" id="PF07045">
    <property type="entry name" value="DUF1330"/>
    <property type="match status" value="1"/>
</dbReference>
<dbReference type="OrthoDB" id="9806380at2"/>
<gene>
    <name evidence="2" type="ORF">C7451_10518</name>
</gene>
<dbReference type="Proteomes" id="UP000248014">
    <property type="component" value="Unassembled WGS sequence"/>
</dbReference>
<proteinExistence type="predicted"/>
<comment type="caution">
    <text evidence="2">The sequence shown here is derived from an EMBL/GenBank/DDBJ whole genome shotgun (WGS) entry which is preliminary data.</text>
</comment>
<dbReference type="InterPro" id="IPR011008">
    <property type="entry name" value="Dimeric_a/b-barrel"/>
</dbReference>
<protein>
    <submittedName>
        <fullName evidence="2">Uncharacterized protein (DUF1330 family)</fullName>
    </submittedName>
</protein>
<evidence type="ECO:0000259" key="1">
    <source>
        <dbReference type="Pfam" id="PF07045"/>
    </source>
</evidence>
<keyword evidence="3" id="KW-1185">Reference proteome</keyword>